<name>A0A7H4PJ36_9ENTR</name>
<protein>
    <submittedName>
        <fullName evidence="1">Uncharacterized protein</fullName>
    </submittedName>
</protein>
<proteinExistence type="predicted"/>
<accession>A0A7H4PJ36</accession>
<dbReference type="Proteomes" id="UP000254863">
    <property type="component" value="Unassembled WGS sequence"/>
</dbReference>
<dbReference type="AlphaFoldDB" id="A0A7H4PJ36"/>
<evidence type="ECO:0000313" key="2">
    <source>
        <dbReference type="Proteomes" id="UP000254863"/>
    </source>
</evidence>
<reference evidence="1 2" key="1">
    <citation type="submission" date="2018-06" db="EMBL/GenBank/DDBJ databases">
        <authorList>
            <consortium name="Pathogen Informatics"/>
            <person name="Doyle S."/>
        </authorList>
    </citation>
    <scope>NUCLEOTIDE SEQUENCE [LARGE SCALE GENOMIC DNA]</scope>
    <source>
        <strain evidence="1 2">NCTC11685</strain>
    </source>
</reference>
<organism evidence="1 2">
    <name type="scientific">Klebsiella michiganensis</name>
    <dbReference type="NCBI Taxonomy" id="1134687"/>
    <lineage>
        <taxon>Bacteria</taxon>
        <taxon>Pseudomonadati</taxon>
        <taxon>Pseudomonadota</taxon>
        <taxon>Gammaproteobacteria</taxon>
        <taxon>Enterobacterales</taxon>
        <taxon>Enterobacteriaceae</taxon>
        <taxon>Klebsiella/Raoultella group</taxon>
        <taxon>Klebsiella</taxon>
    </lineage>
</organism>
<comment type="caution">
    <text evidence="1">The sequence shown here is derived from an EMBL/GenBank/DDBJ whole genome shotgun (WGS) entry which is preliminary data.</text>
</comment>
<sequence>MEYINHRVREFGGHLTNDMDAFRLQLPQVSKSFLVHNRSLSQIYYRSLEGV</sequence>
<dbReference type="EMBL" id="UGMS01000002">
    <property type="protein sequence ID" value="STW72613.1"/>
    <property type="molecule type" value="Genomic_DNA"/>
</dbReference>
<evidence type="ECO:0000313" key="1">
    <source>
        <dbReference type="EMBL" id="STW72613.1"/>
    </source>
</evidence>
<gene>
    <name evidence="1" type="ORF">NCTC11685_05709</name>
</gene>